<keyword evidence="11" id="KW-1185">Reference proteome</keyword>
<dbReference type="GO" id="GO:0046872">
    <property type="term" value="F:metal ion binding"/>
    <property type="evidence" value="ECO:0007669"/>
    <property type="project" value="UniProtKB-KW"/>
</dbReference>
<reference evidence="11" key="2">
    <citation type="submission" date="2016-04" db="EMBL/GenBank/DDBJ databases">
        <title>First Complete Genome Sequence of a Subdivision 6 Acidobacterium.</title>
        <authorList>
            <person name="Huang S."/>
            <person name="Vieira S."/>
            <person name="Bunk B."/>
            <person name="Riedel T."/>
            <person name="Sproeer C."/>
            <person name="Overmann J."/>
        </authorList>
    </citation>
    <scope>NUCLEOTIDE SEQUENCE [LARGE SCALE GENOMIC DNA]</scope>
    <source>
        <strain evidence="11">DSM 100886 HEG_-6_39</strain>
    </source>
</reference>
<dbReference type="Gene3D" id="3.20.20.220">
    <property type="match status" value="1"/>
</dbReference>
<keyword evidence="7" id="KW-0560">Oxidoreductase</keyword>
<comment type="cofactor">
    <cofactor evidence="1">
        <name>FAD</name>
        <dbReference type="ChEBI" id="CHEBI:57692"/>
    </cofactor>
</comment>
<dbReference type="SUPFAM" id="SSF82282">
    <property type="entry name" value="Homocysteine S-methyltransferase"/>
    <property type="match status" value="1"/>
</dbReference>
<dbReference type="STRING" id="1855912.LuPra_03023"/>
<keyword evidence="3 8" id="KW-0489">Methyltransferase</keyword>
<keyword evidence="8" id="KW-0479">Metal-binding</keyword>
<dbReference type="InterPro" id="IPR050554">
    <property type="entry name" value="Met_Synthase/Corrinoid"/>
</dbReference>
<evidence type="ECO:0000256" key="6">
    <source>
        <dbReference type="ARBA" id="ARBA00022827"/>
    </source>
</evidence>
<feature type="binding site" evidence="8">
    <location>
        <position position="207"/>
    </location>
    <ligand>
        <name>Zn(2+)</name>
        <dbReference type="ChEBI" id="CHEBI:29105"/>
    </ligand>
</feature>
<dbReference type="GO" id="GO:0035999">
    <property type="term" value="P:tetrahydrofolate interconversion"/>
    <property type="evidence" value="ECO:0007669"/>
    <property type="project" value="UniProtKB-UniPathway"/>
</dbReference>
<dbReference type="SUPFAM" id="SSF51730">
    <property type="entry name" value="FAD-linked oxidoreductase"/>
    <property type="match status" value="1"/>
</dbReference>
<dbReference type="Proteomes" id="UP000076079">
    <property type="component" value="Chromosome"/>
</dbReference>
<evidence type="ECO:0000256" key="5">
    <source>
        <dbReference type="ARBA" id="ARBA00022679"/>
    </source>
</evidence>
<dbReference type="GO" id="GO:0032259">
    <property type="term" value="P:methylation"/>
    <property type="evidence" value="ECO:0007669"/>
    <property type="project" value="UniProtKB-KW"/>
</dbReference>
<dbReference type="PROSITE" id="PS50970">
    <property type="entry name" value="HCY"/>
    <property type="match status" value="1"/>
</dbReference>
<dbReference type="GO" id="GO:0005829">
    <property type="term" value="C:cytosol"/>
    <property type="evidence" value="ECO:0007669"/>
    <property type="project" value="TreeGrafter"/>
</dbReference>
<dbReference type="InterPro" id="IPR029041">
    <property type="entry name" value="FAD-linked_oxidoreductase-like"/>
</dbReference>
<protein>
    <submittedName>
        <fullName evidence="10">Bifunctional homocysteine S-methyltransferase/5,10-methylenetetrahydrofolate reductase</fullName>
    </submittedName>
</protein>
<dbReference type="GO" id="GO:0008705">
    <property type="term" value="F:methionine synthase activity"/>
    <property type="evidence" value="ECO:0007669"/>
    <property type="project" value="TreeGrafter"/>
</dbReference>
<keyword evidence="5 8" id="KW-0808">Transferase</keyword>
<evidence type="ECO:0000256" key="2">
    <source>
        <dbReference type="ARBA" id="ARBA00004777"/>
    </source>
</evidence>
<accession>A0A143PMG7</accession>
<keyword evidence="6" id="KW-0274">FAD</keyword>
<dbReference type="InterPro" id="IPR003171">
    <property type="entry name" value="Mehydrof_redctse-like"/>
</dbReference>
<comment type="cofactor">
    <cofactor evidence="8">
        <name>Zn(2+)</name>
        <dbReference type="ChEBI" id="CHEBI:29105"/>
    </cofactor>
</comment>
<organism evidence="10 11">
    <name type="scientific">Luteitalea pratensis</name>
    <dbReference type="NCBI Taxonomy" id="1855912"/>
    <lineage>
        <taxon>Bacteria</taxon>
        <taxon>Pseudomonadati</taxon>
        <taxon>Acidobacteriota</taxon>
        <taxon>Vicinamibacteria</taxon>
        <taxon>Vicinamibacterales</taxon>
        <taxon>Vicinamibacteraceae</taxon>
        <taxon>Luteitalea</taxon>
    </lineage>
</organism>
<dbReference type="PATRIC" id="fig|1813736.3.peg.3221"/>
<evidence type="ECO:0000256" key="8">
    <source>
        <dbReference type="PROSITE-ProRule" id="PRU00333"/>
    </source>
</evidence>
<evidence type="ECO:0000313" key="10">
    <source>
        <dbReference type="EMBL" id="AMY09797.1"/>
    </source>
</evidence>
<sequence>MNQSFLDALRARVLICDGAMGTQLYARGVFLNRAFEDLNLTEADMVVGVHQAYLRAGAEIIETNTFGANRLKLASFGLAEKVHAINLAGARIARHAARDAAWVAGSIGPLGVRVEPWGKTGLDEAQTIFAEQAAGLAEGGVDLFVLETFRDVNEIGAAIHAIRSVSDRPIVAMLTTAEDGNTLDGTPVEQFGPQLVEFGADVLGVNCSVGPAAMLDTIERLAKAVPGALLAAMPNAGKPRDVDGRNLYLCSPDYMASYARRFAGAGVRLIGGCCGTTPDHVKQIAHAVHALSPAVPAASAVADVAPDAPPRVSPVPVEAKSQLSNALRRGRFVTGIELVPPAGFGHDRIVEQAREARINGLDVVLVSDGSGSRARMSALASAVTVEQVAGAETILQYCCRDHSLHAMQADLLGAHALGLRNLLLVTGRPLRHSEYPDATAVFDVDSIGLTNVAARFNRGEDVGGQPIGQPTAFHVGVAANPTAVMPDRELSRYRYKVEAGAEFVVMGPIYDVDALRQFLEDTAGQRVPVIAVVRAFETARQAEQLANEEPGVSVPESLVQRMAEAERVGHVAEEALAIARELVVAIRPLVAGIIVAGAGGRVGAALDILGALTNASSIRTDDAPAGAVRRQVAVS</sequence>
<dbReference type="PANTHER" id="PTHR45833">
    <property type="entry name" value="METHIONINE SYNTHASE"/>
    <property type="match status" value="1"/>
</dbReference>
<proteinExistence type="predicted"/>
<evidence type="ECO:0000259" key="9">
    <source>
        <dbReference type="PROSITE" id="PS50970"/>
    </source>
</evidence>
<evidence type="ECO:0000256" key="7">
    <source>
        <dbReference type="ARBA" id="ARBA00023002"/>
    </source>
</evidence>
<dbReference type="Pfam" id="PF02219">
    <property type="entry name" value="MTHFR"/>
    <property type="match status" value="1"/>
</dbReference>
<gene>
    <name evidence="10" type="primary">yitJ_1</name>
    <name evidence="10" type="ORF">LuPra_03023</name>
</gene>
<dbReference type="InterPro" id="IPR003726">
    <property type="entry name" value="HCY_dom"/>
</dbReference>
<dbReference type="AlphaFoldDB" id="A0A143PMG7"/>
<dbReference type="KEGG" id="abac:LuPra_03023"/>
<dbReference type="EMBL" id="CP015136">
    <property type="protein sequence ID" value="AMY09797.1"/>
    <property type="molecule type" value="Genomic_DNA"/>
</dbReference>
<dbReference type="OrthoDB" id="9803687at2"/>
<dbReference type="Gene3D" id="3.20.20.330">
    <property type="entry name" value="Homocysteine-binding-like domain"/>
    <property type="match status" value="1"/>
</dbReference>
<dbReference type="PANTHER" id="PTHR45833:SF2">
    <property type="entry name" value="BIFUNCTIONAL HOMOCYSTEINE S-METHYLTRANSFERASE_5,10-METHYLENETETRAHYDROFOLATE REDUCTASE"/>
    <property type="match status" value="1"/>
</dbReference>
<feature type="domain" description="Hcy-binding" evidence="9">
    <location>
        <begin position="2"/>
        <end position="288"/>
    </location>
</feature>
<feature type="binding site" evidence="8">
    <location>
        <position position="274"/>
    </location>
    <ligand>
        <name>Zn(2+)</name>
        <dbReference type="ChEBI" id="CHEBI:29105"/>
    </ligand>
</feature>
<dbReference type="NCBIfam" id="NF006396">
    <property type="entry name" value="PRK08645.1"/>
    <property type="match status" value="1"/>
</dbReference>
<dbReference type="Pfam" id="PF02574">
    <property type="entry name" value="S-methyl_trans"/>
    <property type="match status" value="1"/>
</dbReference>
<evidence type="ECO:0000256" key="4">
    <source>
        <dbReference type="ARBA" id="ARBA00022630"/>
    </source>
</evidence>
<dbReference type="UniPathway" id="UPA00193"/>
<reference evidence="10 11" key="1">
    <citation type="journal article" date="2016" name="Genome Announc.">
        <title>First Complete Genome Sequence of a Subdivision 6 Acidobacterium Strain.</title>
        <authorList>
            <person name="Huang S."/>
            <person name="Vieira S."/>
            <person name="Bunk B."/>
            <person name="Riedel T."/>
            <person name="Sproer C."/>
            <person name="Overmann J."/>
        </authorList>
    </citation>
    <scope>NUCLEOTIDE SEQUENCE [LARGE SCALE GENOMIC DNA]</scope>
    <source>
        <strain evidence="11">DSM 100886 HEG_-6_39</strain>
    </source>
</reference>
<evidence type="ECO:0000256" key="3">
    <source>
        <dbReference type="ARBA" id="ARBA00022603"/>
    </source>
</evidence>
<dbReference type="GO" id="GO:0004489">
    <property type="term" value="F:methylenetetrahydrofolate reductase [NAD(P)H] activity"/>
    <property type="evidence" value="ECO:0007669"/>
    <property type="project" value="InterPro"/>
</dbReference>
<dbReference type="InterPro" id="IPR036589">
    <property type="entry name" value="HCY_dom_sf"/>
</dbReference>
<keyword evidence="8" id="KW-0862">Zinc</keyword>
<evidence type="ECO:0000313" key="11">
    <source>
        <dbReference type="Proteomes" id="UP000076079"/>
    </source>
</evidence>
<dbReference type="RefSeq" id="WP_110171514.1">
    <property type="nucleotide sequence ID" value="NZ_CP015136.1"/>
</dbReference>
<evidence type="ECO:0000256" key="1">
    <source>
        <dbReference type="ARBA" id="ARBA00001974"/>
    </source>
</evidence>
<name>A0A143PMG7_LUTPR</name>
<comment type="pathway">
    <text evidence="2">One-carbon metabolism; tetrahydrofolate interconversion.</text>
</comment>
<keyword evidence="4" id="KW-0285">Flavoprotein</keyword>
<feature type="binding site" evidence="8">
    <location>
        <position position="273"/>
    </location>
    <ligand>
        <name>Zn(2+)</name>
        <dbReference type="ChEBI" id="CHEBI:29105"/>
    </ligand>
</feature>